<gene>
    <name evidence="1" type="ORF">E2C01_018904</name>
</gene>
<keyword evidence="2" id="KW-1185">Reference proteome</keyword>
<comment type="caution">
    <text evidence="1">The sequence shown here is derived from an EMBL/GenBank/DDBJ whole genome shotgun (WGS) entry which is preliminary data.</text>
</comment>
<dbReference type="EMBL" id="VSRR010001507">
    <property type="protein sequence ID" value="MPC25782.1"/>
    <property type="molecule type" value="Genomic_DNA"/>
</dbReference>
<proteinExistence type="predicted"/>
<reference evidence="1 2" key="1">
    <citation type="submission" date="2019-05" db="EMBL/GenBank/DDBJ databases">
        <title>Another draft genome of Portunus trituberculatus and its Hox gene families provides insights of decapod evolution.</title>
        <authorList>
            <person name="Jeong J.-H."/>
            <person name="Song I."/>
            <person name="Kim S."/>
            <person name="Choi T."/>
            <person name="Kim D."/>
            <person name="Ryu S."/>
            <person name="Kim W."/>
        </authorList>
    </citation>
    <scope>NUCLEOTIDE SEQUENCE [LARGE SCALE GENOMIC DNA]</scope>
    <source>
        <tissue evidence="1">Muscle</tissue>
    </source>
</reference>
<evidence type="ECO:0000313" key="1">
    <source>
        <dbReference type="EMBL" id="MPC25782.1"/>
    </source>
</evidence>
<sequence length="63" mass="7371">MRSCVIWCLSEGGRGGRRRLRHALICPKEEVCIHAIHFFGNHKFPQKREIGSHHTHLRKRKAS</sequence>
<name>A0A5B7DVT2_PORTR</name>
<protein>
    <submittedName>
        <fullName evidence="1">Uncharacterized protein</fullName>
    </submittedName>
</protein>
<dbReference type="Proteomes" id="UP000324222">
    <property type="component" value="Unassembled WGS sequence"/>
</dbReference>
<accession>A0A5B7DVT2</accession>
<evidence type="ECO:0000313" key="2">
    <source>
        <dbReference type="Proteomes" id="UP000324222"/>
    </source>
</evidence>
<dbReference type="AlphaFoldDB" id="A0A5B7DVT2"/>
<organism evidence="1 2">
    <name type="scientific">Portunus trituberculatus</name>
    <name type="common">Swimming crab</name>
    <name type="synonym">Neptunus trituberculatus</name>
    <dbReference type="NCBI Taxonomy" id="210409"/>
    <lineage>
        <taxon>Eukaryota</taxon>
        <taxon>Metazoa</taxon>
        <taxon>Ecdysozoa</taxon>
        <taxon>Arthropoda</taxon>
        <taxon>Crustacea</taxon>
        <taxon>Multicrustacea</taxon>
        <taxon>Malacostraca</taxon>
        <taxon>Eumalacostraca</taxon>
        <taxon>Eucarida</taxon>
        <taxon>Decapoda</taxon>
        <taxon>Pleocyemata</taxon>
        <taxon>Brachyura</taxon>
        <taxon>Eubrachyura</taxon>
        <taxon>Portunoidea</taxon>
        <taxon>Portunidae</taxon>
        <taxon>Portuninae</taxon>
        <taxon>Portunus</taxon>
    </lineage>
</organism>